<dbReference type="Proteomes" id="UP000309673">
    <property type="component" value="Unassembled WGS sequence"/>
</dbReference>
<name>A0A4U0FAQ1_9BACL</name>
<dbReference type="RefSeq" id="WP_136777866.1">
    <property type="nucleotide sequence ID" value="NZ_SUPK01000005.1"/>
</dbReference>
<dbReference type="Gene3D" id="3.30.310.160">
    <property type="entry name" value="YycH protein, domain 2"/>
    <property type="match status" value="1"/>
</dbReference>
<dbReference type="AlphaFoldDB" id="A0A4U0FAQ1"/>
<dbReference type="InterPro" id="IPR042274">
    <property type="entry name" value="YycH/YycI_2"/>
</dbReference>
<reference evidence="2 3" key="1">
    <citation type="submission" date="2019-04" db="EMBL/GenBank/DDBJ databases">
        <title>Cohnella sp. nov., isolated from soil.</title>
        <authorList>
            <person name="Kim W."/>
        </authorList>
    </citation>
    <scope>NUCLEOTIDE SEQUENCE [LARGE SCALE GENOMIC DNA]</scope>
    <source>
        <strain evidence="2 3">CAU 1483</strain>
    </source>
</reference>
<accession>A0A4U0FAQ1</accession>
<dbReference type="EMBL" id="SUPK01000005">
    <property type="protein sequence ID" value="TJY41731.1"/>
    <property type="molecule type" value="Genomic_DNA"/>
</dbReference>
<comment type="caution">
    <text evidence="2">The sequence shown here is derived from an EMBL/GenBank/DDBJ whole genome shotgun (WGS) entry which is preliminary data.</text>
</comment>
<evidence type="ECO:0000313" key="2">
    <source>
        <dbReference type="EMBL" id="TJY41731.1"/>
    </source>
</evidence>
<dbReference type="OrthoDB" id="2382185at2"/>
<evidence type="ECO:0000313" key="3">
    <source>
        <dbReference type="Proteomes" id="UP000309673"/>
    </source>
</evidence>
<dbReference type="InterPro" id="IPR009996">
    <property type="entry name" value="YycH"/>
</dbReference>
<dbReference type="CDD" id="cd15787">
    <property type="entry name" value="YycH_N"/>
    <property type="match status" value="1"/>
</dbReference>
<keyword evidence="3" id="KW-1185">Reference proteome</keyword>
<sequence>MMDKAKSVLLAFLVALSLVQSYFLAYSMPSMEAKVKTEQDYVQTEPLGPQQEVWKMLFPEQIVLHMGGDKHTVFFPDNTTYYDLILKKLQGREFKGFQRDPVHVVDWDQVRRQDQGVELRFGRAVPFQLLQRVFKIEDFLFSGDSIDRIWIFARQDTGEVRTFFFSSDGRYVYESLRADMTVGDVATNVGFGQYWTPYQTTDGQLYVPEKPYSWLNEMQVPVTRYTSEQMQRSLFFDPGITRSIQERKDGNQIYTDGKRGLKVEQAGSWMSYTDSAAPTEAKNDLADNVVAAVQFVNQHGGWNGLYSLGQPPDPEANDSVIRFQQYYDHVPIISGSRMTFGYMQVTLQQGSVTSYERSLLLLGDKAVNKKNRVLPGGEQLRSLIYRSALGSRVMALYPAYRPLLKDNVMTLQPVWVIRLENGSVKVVAESLPAGGT</sequence>
<gene>
    <name evidence="2" type="ORF">E5161_10985</name>
</gene>
<dbReference type="Pfam" id="PF07435">
    <property type="entry name" value="YycH"/>
    <property type="match status" value="1"/>
</dbReference>
<protein>
    <recommendedName>
        <fullName evidence="1">Regulatory protein YycH domain-containing protein</fullName>
    </recommendedName>
</protein>
<evidence type="ECO:0000259" key="1">
    <source>
        <dbReference type="Pfam" id="PF07435"/>
    </source>
</evidence>
<feature type="domain" description="Regulatory protein YycH" evidence="1">
    <location>
        <begin position="4"/>
        <end position="425"/>
    </location>
</feature>
<organism evidence="2 3">
    <name type="scientific">Cohnella pontilimi</name>
    <dbReference type="NCBI Taxonomy" id="2564100"/>
    <lineage>
        <taxon>Bacteria</taxon>
        <taxon>Bacillati</taxon>
        <taxon>Bacillota</taxon>
        <taxon>Bacilli</taxon>
        <taxon>Bacillales</taxon>
        <taxon>Paenibacillaceae</taxon>
        <taxon>Cohnella</taxon>
    </lineage>
</organism>
<proteinExistence type="predicted"/>